<dbReference type="Proteomes" id="UP000240987">
    <property type="component" value="Unassembled WGS sequence"/>
</dbReference>
<evidence type="ECO:0000313" key="6">
    <source>
        <dbReference type="EMBL" id="PSU45671.1"/>
    </source>
</evidence>
<dbReference type="OrthoDB" id="9812260at2"/>
<dbReference type="EC" id="2.7.7.65" evidence="2"/>
<proteinExistence type="predicted"/>
<sequence>MSDISAVVSEVSKLKQRLDQAQLSYRDASLKSRREIVILKRLITRLSVACRGLDEELDTKLTELRCELEQPKDISKLIPRLAIIERLVTRQAGITEKENLRIENQIHQSGETLKRVRGLPAQLKRDLRNLLNNTSSSLTHSHQRIIALVELYERSLKLLSVSTENVELKDMLDHDIQHQLTNELQHLISELDFDGESGDKLLTIRNRLLIGVPPQALLELALEVIRLVLDSTHQERRSSQKFLDGVNGDLATLQKTTNQYVGQSSALYEHRGGLNNELSTIVTTVKKGLNEHKNLETWRPQITELTKELQVLTDRNRALEKREKALIEQLSYNENKITTLFEQTQDYRQRLNDQERKMFLDHLTKVYNCAALNDRLEHEYRRWLRYQHPLCVALIDIDNFKEINDSYGHVAGDKALKIIARTIHQCLEETDFIARYKSDEFMIIMPDINEDNRTKNLNKIRETIAQLPFRFKEQNVSITISIGATLFEGNDTPADITERTGKALDNAKNSGRNRFIWIY</sequence>
<name>A0A2T3JA43_9GAMM</name>
<feature type="domain" description="GGDEF" evidence="5">
    <location>
        <begin position="388"/>
        <end position="519"/>
    </location>
</feature>
<dbReference type="EMBL" id="PYMJ01000028">
    <property type="protein sequence ID" value="PSU45671.1"/>
    <property type="molecule type" value="Genomic_DNA"/>
</dbReference>
<evidence type="ECO:0000256" key="4">
    <source>
        <dbReference type="SAM" id="Coils"/>
    </source>
</evidence>
<dbReference type="CDD" id="cd01949">
    <property type="entry name" value="GGDEF"/>
    <property type="match status" value="1"/>
</dbReference>
<dbReference type="PROSITE" id="PS50887">
    <property type="entry name" value="GGDEF"/>
    <property type="match status" value="1"/>
</dbReference>
<evidence type="ECO:0000256" key="2">
    <source>
        <dbReference type="ARBA" id="ARBA00012528"/>
    </source>
</evidence>
<keyword evidence="7" id="KW-1185">Reference proteome</keyword>
<dbReference type="PANTHER" id="PTHR45138">
    <property type="entry name" value="REGULATORY COMPONENTS OF SENSORY TRANSDUCTION SYSTEM"/>
    <property type="match status" value="1"/>
</dbReference>
<dbReference type="RefSeq" id="WP_107244613.1">
    <property type="nucleotide sequence ID" value="NZ_PYMJ01000028.1"/>
</dbReference>
<organism evidence="6 7">
    <name type="scientific">Photobacterium frigidiphilum</name>
    <dbReference type="NCBI Taxonomy" id="264736"/>
    <lineage>
        <taxon>Bacteria</taxon>
        <taxon>Pseudomonadati</taxon>
        <taxon>Pseudomonadota</taxon>
        <taxon>Gammaproteobacteria</taxon>
        <taxon>Vibrionales</taxon>
        <taxon>Vibrionaceae</taxon>
        <taxon>Photobacterium</taxon>
    </lineage>
</organism>
<dbReference type="InterPro" id="IPR043128">
    <property type="entry name" value="Rev_trsase/Diguanyl_cyclase"/>
</dbReference>
<reference evidence="6 7" key="1">
    <citation type="submission" date="2018-01" db="EMBL/GenBank/DDBJ databases">
        <title>Whole genome sequencing of Histamine producing bacteria.</title>
        <authorList>
            <person name="Butler K."/>
        </authorList>
    </citation>
    <scope>NUCLEOTIDE SEQUENCE [LARGE SCALE GENOMIC DNA]</scope>
    <source>
        <strain evidence="6 7">JCM 12947</strain>
    </source>
</reference>
<evidence type="ECO:0000256" key="1">
    <source>
        <dbReference type="ARBA" id="ARBA00001946"/>
    </source>
</evidence>
<dbReference type="Pfam" id="PF20975">
    <property type="entry name" value="DGCcoil"/>
    <property type="match status" value="1"/>
</dbReference>
<evidence type="ECO:0000259" key="5">
    <source>
        <dbReference type="PROSITE" id="PS50887"/>
    </source>
</evidence>
<comment type="catalytic activity">
    <reaction evidence="3">
        <text>2 GTP = 3',3'-c-di-GMP + 2 diphosphate</text>
        <dbReference type="Rhea" id="RHEA:24898"/>
        <dbReference type="ChEBI" id="CHEBI:33019"/>
        <dbReference type="ChEBI" id="CHEBI:37565"/>
        <dbReference type="ChEBI" id="CHEBI:58805"/>
        <dbReference type="EC" id="2.7.7.65"/>
    </reaction>
</comment>
<dbReference type="Pfam" id="PF00990">
    <property type="entry name" value="GGDEF"/>
    <property type="match status" value="1"/>
</dbReference>
<protein>
    <recommendedName>
        <fullName evidence="2">diguanylate cyclase</fullName>
        <ecNumber evidence="2">2.7.7.65</ecNumber>
    </recommendedName>
</protein>
<dbReference type="InterPro" id="IPR000160">
    <property type="entry name" value="GGDEF_dom"/>
</dbReference>
<dbReference type="PANTHER" id="PTHR45138:SF9">
    <property type="entry name" value="DIGUANYLATE CYCLASE DGCM-RELATED"/>
    <property type="match status" value="1"/>
</dbReference>
<dbReference type="SMART" id="SM00267">
    <property type="entry name" value="GGDEF"/>
    <property type="match status" value="1"/>
</dbReference>
<gene>
    <name evidence="6" type="ORF">C9J12_21715</name>
</gene>
<dbReference type="GO" id="GO:0052621">
    <property type="term" value="F:diguanylate cyclase activity"/>
    <property type="evidence" value="ECO:0007669"/>
    <property type="project" value="UniProtKB-EC"/>
</dbReference>
<evidence type="ECO:0000256" key="3">
    <source>
        <dbReference type="ARBA" id="ARBA00034247"/>
    </source>
</evidence>
<comment type="caution">
    <text evidence="6">The sequence shown here is derived from an EMBL/GenBank/DDBJ whole genome shotgun (WGS) entry which is preliminary data.</text>
</comment>
<dbReference type="NCBIfam" id="TIGR00254">
    <property type="entry name" value="GGDEF"/>
    <property type="match status" value="1"/>
</dbReference>
<evidence type="ECO:0000313" key="7">
    <source>
        <dbReference type="Proteomes" id="UP000240987"/>
    </source>
</evidence>
<feature type="coiled-coil region" evidence="4">
    <location>
        <begin position="302"/>
        <end position="357"/>
    </location>
</feature>
<comment type="cofactor">
    <cofactor evidence="1">
        <name>Mg(2+)</name>
        <dbReference type="ChEBI" id="CHEBI:18420"/>
    </cofactor>
</comment>
<dbReference type="SUPFAM" id="SSF55073">
    <property type="entry name" value="Nucleotide cyclase"/>
    <property type="match status" value="1"/>
</dbReference>
<accession>A0A2T3JA43</accession>
<keyword evidence="4" id="KW-0175">Coiled coil</keyword>
<dbReference type="Gene3D" id="3.30.70.270">
    <property type="match status" value="1"/>
</dbReference>
<dbReference type="InterPro" id="IPR048516">
    <property type="entry name" value="DGCcoil"/>
</dbReference>
<dbReference type="InterPro" id="IPR050469">
    <property type="entry name" value="Diguanylate_Cyclase"/>
</dbReference>
<dbReference type="AlphaFoldDB" id="A0A2T3JA43"/>
<dbReference type="InterPro" id="IPR029787">
    <property type="entry name" value="Nucleotide_cyclase"/>
</dbReference>
<dbReference type="FunFam" id="3.30.70.270:FF:000001">
    <property type="entry name" value="Diguanylate cyclase domain protein"/>
    <property type="match status" value="1"/>
</dbReference>